<dbReference type="Pfam" id="PF00107">
    <property type="entry name" value="ADH_zinc_N"/>
    <property type="match status" value="1"/>
</dbReference>
<accession>A0A941E9Q9</accession>
<dbReference type="PANTHER" id="PTHR44154">
    <property type="entry name" value="QUINONE OXIDOREDUCTASE"/>
    <property type="match status" value="1"/>
</dbReference>
<dbReference type="EMBL" id="JAGSOH010000067">
    <property type="protein sequence ID" value="MBR7828845.1"/>
    <property type="molecule type" value="Genomic_DNA"/>
</dbReference>
<sequence>MRAAYIEELGPPDAIRHGELPDPEPGPTDVLVRVWATTVNPVDTFVRSGVFRTPIPFPFVIARDLVGTVVRAGSAVTGFAPGERVWSNSLGHGGRQGAAAELAVVPADRLYRVPPGVDPQDLLGVAHPAATAHLALFPHGRLRPGETVFVAGAAGNVGAALVAMAVQAGAEVVATCSARDIEYCQGLGAKDVFDYADPEMPGRVREARPGGIDLWIDSFGTNDLTTAVDLLAARGRIVLLAGVTARPILPVGPFYMKDAEIHGFVISHASTAELATAAAGINRLVSRGLLRPRSVDLCALEQAAEAHRRMEAGQLRGRRLIIATDVERWTTQRKETPR</sequence>
<dbReference type="Gene3D" id="3.90.180.10">
    <property type="entry name" value="Medium-chain alcohol dehydrogenases, catalytic domain"/>
    <property type="match status" value="1"/>
</dbReference>
<reference evidence="3" key="1">
    <citation type="submission" date="2021-04" db="EMBL/GenBank/DDBJ databases">
        <title>Genome based classification of Actinospica acidithermotolerans sp. nov., an actinobacterium isolated from an Indonesian hot spring.</title>
        <authorList>
            <person name="Kusuma A.B."/>
            <person name="Putra K.E."/>
            <person name="Nafisah S."/>
            <person name="Loh J."/>
            <person name="Nouioui I."/>
            <person name="Goodfellow M."/>
        </authorList>
    </citation>
    <scope>NUCLEOTIDE SEQUENCE</scope>
    <source>
        <strain evidence="3">MGRD01-02</strain>
    </source>
</reference>
<dbReference type="AlphaFoldDB" id="A0A941E9Q9"/>
<name>A0A941E9Q9_9ACTN</name>
<dbReference type="InterPro" id="IPR013154">
    <property type="entry name" value="ADH-like_N"/>
</dbReference>
<protein>
    <submittedName>
        <fullName evidence="3">NADPH:quinone reductase</fullName>
    </submittedName>
</protein>
<organism evidence="3 4">
    <name type="scientific">Actinospica acidithermotolerans</name>
    <dbReference type="NCBI Taxonomy" id="2828514"/>
    <lineage>
        <taxon>Bacteria</taxon>
        <taxon>Bacillati</taxon>
        <taxon>Actinomycetota</taxon>
        <taxon>Actinomycetes</taxon>
        <taxon>Catenulisporales</taxon>
        <taxon>Actinospicaceae</taxon>
        <taxon>Actinospica</taxon>
    </lineage>
</organism>
<dbReference type="PANTHER" id="PTHR44154:SF1">
    <property type="entry name" value="QUINONE OXIDOREDUCTASE"/>
    <property type="match status" value="1"/>
</dbReference>
<evidence type="ECO:0000256" key="1">
    <source>
        <dbReference type="ARBA" id="ARBA00022857"/>
    </source>
</evidence>
<dbReference type="InterPro" id="IPR020843">
    <property type="entry name" value="ER"/>
</dbReference>
<comment type="caution">
    <text evidence="3">The sequence shown here is derived from an EMBL/GenBank/DDBJ whole genome shotgun (WGS) entry which is preliminary data.</text>
</comment>
<dbReference type="SUPFAM" id="SSF51735">
    <property type="entry name" value="NAD(P)-binding Rossmann-fold domains"/>
    <property type="match status" value="1"/>
</dbReference>
<dbReference type="InterPro" id="IPR013149">
    <property type="entry name" value="ADH-like_C"/>
</dbReference>
<dbReference type="Gene3D" id="3.40.50.720">
    <property type="entry name" value="NAD(P)-binding Rossmann-like Domain"/>
    <property type="match status" value="1"/>
</dbReference>
<keyword evidence="4" id="KW-1185">Reference proteome</keyword>
<dbReference type="Proteomes" id="UP000676325">
    <property type="component" value="Unassembled WGS sequence"/>
</dbReference>
<dbReference type="GO" id="GO:0016491">
    <property type="term" value="F:oxidoreductase activity"/>
    <property type="evidence" value="ECO:0007669"/>
    <property type="project" value="InterPro"/>
</dbReference>
<evidence type="ECO:0000259" key="2">
    <source>
        <dbReference type="SMART" id="SM00829"/>
    </source>
</evidence>
<dbReference type="Pfam" id="PF08240">
    <property type="entry name" value="ADH_N"/>
    <property type="match status" value="1"/>
</dbReference>
<feature type="domain" description="Enoyl reductase (ER)" evidence="2">
    <location>
        <begin position="10"/>
        <end position="321"/>
    </location>
</feature>
<dbReference type="CDD" id="cd08253">
    <property type="entry name" value="zeta_crystallin"/>
    <property type="match status" value="1"/>
</dbReference>
<dbReference type="InterPro" id="IPR036291">
    <property type="entry name" value="NAD(P)-bd_dom_sf"/>
</dbReference>
<keyword evidence="1" id="KW-0521">NADP</keyword>
<evidence type="ECO:0000313" key="4">
    <source>
        <dbReference type="Proteomes" id="UP000676325"/>
    </source>
</evidence>
<evidence type="ECO:0000313" key="3">
    <source>
        <dbReference type="EMBL" id="MBR7828845.1"/>
    </source>
</evidence>
<dbReference type="SUPFAM" id="SSF50129">
    <property type="entry name" value="GroES-like"/>
    <property type="match status" value="1"/>
</dbReference>
<dbReference type="InterPro" id="IPR051603">
    <property type="entry name" value="Zinc-ADH_QOR/CCCR"/>
</dbReference>
<dbReference type="SMART" id="SM00829">
    <property type="entry name" value="PKS_ER"/>
    <property type="match status" value="1"/>
</dbReference>
<dbReference type="RefSeq" id="WP_212519979.1">
    <property type="nucleotide sequence ID" value="NZ_JAGSOH010000067.1"/>
</dbReference>
<gene>
    <name evidence="3" type="ORF">KDK95_21225</name>
</gene>
<dbReference type="InterPro" id="IPR011032">
    <property type="entry name" value="GroES-like_sf"/>
</dbReference>
<proteinExistence type="predicted"/>